<evidence type="ECO:0000313" key="2">
    <source>
        <dbReference type="Proteomes" id="UP000230564"/>
    </source>
</evidence>
<proteinExistence type="predicted"/>
<comment type="caution">
    <text evidence="1">The sequence shown here is derived from an EMBL/GenBank/DDBJ whole genome shotgun (WGS) entry which is preliminary data.</text>
</comment>
<protein>
    <submittedName>
        <fullName evidence="1">Uncharacterized protein</fullName>
    </submittedName>
</protein>
<gene>
    <name evidence="1" type="ORF">COV55_05105</name>
</gene>
<reference evidence="1 2" key="1">
    <citation type="submission" date="2017-09" db="EMBL/GenBank/DDBJ databases">
        <title>Depth-based differentiation of microbial function through sediment-hosted aquifers and enrichment of novel symbionts in the deep terrestrial subsurface.</title>
        <authorList>
            <person name="Probst A.J."/>
            <person name="Ladd B."/>
            <person name="Jarett J.K."/>
            <person name="Geller-Mcgrath D.E."/>
            <person name="Sieber C.M."/>
            <person name="Emerson J.B."/>
            <person name="Anantharaman K."/>
            <person name="Thomas B.C."/>
            <person name="Malmstrom R."/>
            <person name="Stieglmeier M."/>
            <person name="Klingl A."/>
            <person name="Woyke T."/>
            <person name="Ryan C.M."/>
            <person name="Banfield J.F."/>
        </authorList>
    </citation>
    <scope>NUCLEOTIDE SEQUENCE [LARGE SCALE GENOMIC DNA]</scope>
    <source>
        <strain evidence="1">CG11_big_fil_rev_8_21_14_0_20_36_20</strain>
    </source>
</reference>
<dbReference type="AlphaFoldDB" id="A0A2H0NB18"/>
<dbReference type="Proteomes" id="UP000230564">
    <property type="component" value="Unassembled WGS sequence"/>
</dbReference>
<name>A0A2H0NB18_9BACT</name>
<dbReference type="EMBL" id="PCWQ01000023">
    <property type="protein sequence ID" value="PIR06077.1"/>
    <property type="molecule type" value="Genomic_DNA"/>
</dbReference>
<accession>A0A2H0NB18</accession>
<sequence>MSKKLENLLEDFGFNPDLINSTIVSLVKNGFVEILVDSQKFDGKEITINGCKILKAANQESSNSEFINVRIEYVDKEDD</sequence>
<organism evidence="1 2">
    <name type="scientific">Candidatus Komeilibacteria bacterium CG11_big_fil_rev_8_21_14_0_20_36_20</name>
    <dbReference type="NCBI Taxonomy" id="1974477"/>
    <lineage>
        <taxon>Bacteria</taxon>
        <taxon>Candidatus Komeiliibacteriota</taxon>
    </lineage>
</organism>
<evidence type="ECO:0000313" key="1">
    <source>
        <dbReference type="EMBL" id="PIR06077.1"/>
    </source>
</evidence>